<dbReference type="InterPro" id="IPR001750">
    <property type="entry name" value="ND/Mrp_TM"/>
</dbReference>
<protein>
    <recommendedName>
        <fullName evidence="5">NADH-quinone oxidoreductase subunit N</fullName>
        <ecNumber evidence="5">7.1.1.-</ecNumber>
    </recommendedName>
    <alternativeName>
        <fullName evidence="5">NADH dehydrogenase I subunit N</fullName>
    </alternativeName>
    <alternativeName>
        <fullName evidence="5">NDH-1 subunit N</fullName>
    </alternativeName>
</protein>
<feature type="transmembrane region" description="Helical" evidence="5">
    <location>
        <begin position="80"/>
        <end position="101"/>
    </location>
</feature>
<dbReference type="InterPro" id="IPR010096">
    <property type="entry name" value="NADH-Q_OxRdtase_suN/2"/>
</dbReference>
<comment type="caution">
    <text evidence="8">The sequence shown here is derived from an EMBL/GenBank/DDBJ whole genome shotgun (WGS) entry which is preliminary data.</text>
</comment>
<feature type="transmembrane region" description="Helical" evidence="5">
    <location>
        <begin position="461"/>
        <end position="481"/>
    </location>
</feature>
<reference evidence="9" key="2">
    <citation type="submission" date="2021-02" db="EMBL/GenBank/DDBJ databases">
        <title>Sulfurospirillum tamanensis sp. nov.</title>
        <authorList>
            <person name="Merkel A.Y."/>
        </authorList>
    </citation>
    <scope>NUCLEOTIDE SEQUENCE [LARGE SCALE GENOMIC DNA]</scope>
    <source>
        <strain evidence="9">T05b</strain>
    </source>
</reference>
<feature type="transmembrane region" description="Helical" evidence="5">
    <location>
        <begin position="108"/>
        <end position="124"/>
    </location>
</feature>
<evidence type="ECO:0000313" key="8">
    <source>
        <dbReference type="EMBL" id="MBN2963520.1"/>
    </source>
</evidence>
<keyword evidence="4 5" id="KW-0472">Membrane</keyword>
<evidence type="ECO:0000256" key="5">
    <source>
        <dbReference type="HAMAP-Rule" id="MF_00445"/>
    </source>
</evidence>
<keyword evidence="5" id="KW-0830">Ubiquinone</keyword>
<dbReference type="RefSeq" id="WP_205457958.1">
    <property type="nucleotide sequence ID" value="NZ_JAFHKK010000002.1"/>
</dbReference>
<keyword evidence="2 5" id="KW-0812">Transmembrane</keyword>
<dbReference type="PANTHER" id="PTHR22773">
    <property type="entry name" value="NADH DEHYDROGENASE"/>
    <property type="match status" value="1"/>
</dbReference>
<sequence length="491" mass="53698">MSYVAMLHLMPLLIVLVGGAVLMLLGAKDLLNIRQYSYIALGCLGLASVFQLALLGQLYAVELLPNVFGGMLIADSYSGYFNAILLIAGVLIVLIGQHYFIIHRYYKGEFFALFLFSVFGMMVLTQARELMVAFIALEIASISVYVMIGYHKSHEKRTEAAYKYLVLGSLAGALFLLGVACIYAGAQTTRLGELLHVITTRPLEDLMLVRIGGTLILITFLFKIAAFPFQGWAIDVYDGAPLPVTGFMAAAFKIAVFGFMLRLMLVEFESIKAMWNMLLVGVIVCTLVYGSLMAIIQQSIKRLLAASSIVHTGYLLIAFLSTDALPQHAASSIIFYQVAYFLSAVGAFGLLSYILSDDKLRISYEDFKGFALLHPYMAAAMSVFMLSLAGIPSTIGFIGKFYIFTGAIQAGYTPLAVFAMLATFVSVYYYFKLIAMMYFYPSATLTTVPVFRGITPKIIGTLAFVIVLGGIGGVDVIMDLATIAHKSLFLH</sequence>
<gene>
    <name evidence="5" type="primary">nuoN</name>
    <name evidence="8" type="ORF">JWV37_01910</name>
</gene>
<feature type="transmembrane region" description="Helical" evidence="5">
    <location>
        <begin position="162"/>
        <end position="186"/>
    </location>
</feature>
<comment type="catalytic activity">
    <reaction evidence="5">
        <text>a quinone + NADH + 5 H(+)(in) = a quinol + NAD(+) + 4 H(+)(out)</text>
        <dbReference type="Rhea" id="RHEA:57888"/>
        <dbReference type="ChEBI" id="CHEBI:15378"/>
        <dbReference type="ChEBI" id="CHEBI:24646"/>
        <dbReference type="ChEBI" id="CHEBI:57540"/>
        <dbReference type="ChEBI" id="CHEBI:57945"/>
        <dbReference type="ChEBI" id="CHEBI:132124"/>
    </reaction>
</comment>
<keyword evidence="5" id="KW-0874">Quinone</keyword>
<comment type="function">
    <text evidence="5">NDH-1 shuttles electrons from NADH, via FMN and iron-sulfur (Fe-S) centers, to quinones in the respiratory chain. The immediate electron acceptor for the enzyme in this species is believed to be ubiquinone. Couples the redox reaction to proton translocation (for every two electrons transferred, four hydrogen ions are translocated across the cytoplasmic membrane), and thus conserves the redox energy in a proton gradient.</text>
</comment>
<evidence type="ECO:0000256" key="3">
    <source>
        <dbReference type="ARBA" id="ARBA00022989"/>
    </source>
</evidence>
<keyword evidence="9" id="KW-1185">Reference proteome</keyword>
<dbReference type="NCBIfam" id="TIGR01770">
    <property type="entry name" value="NDH_I_N"/>
    <property type="match status" value="1"/>
</dbReference>
<dbReference type="Pfam" id="PF00361">
    <property type="entry name" value="Proton_antipo_M"/>
    <property type="match status" value="1"/>
</dbReference>
<feature type="transmembrane region" description="Helical" evidence="5">
    <location>
        <begin position="376"/>
        <end position="399"/>
    </location>
</feature>
<feature type="transmembrane region" description="Helical" evidence="5">
    <location>
        <begin position="411"/>
        <end position="431"/>
    </location>
</feature>
<feature type="transmembrane region" description="Helical" evidence="5">
    <location>
        <begin position="206"/>
        <end position="229"/>
    </location>
</feature>
<dbReference type="HAMAP" id="MF_00445">
    <property type="entry name" value="NDH1_NuoN_1"/>
    <property type="match status" value="1"/>
</dbReference>
<accession>A0ABS2WPF4</accession>
<feature type="transmembrane region" description="Helical" evidence="5">
    <location>
        <begin position="273"/>
        <end position="296"/>
    </location>
</feature>
<keyword evidence="3 5" id="KW-1133">Transmembrane helix</keyword>
<feature type="transmembrane region" description="Helical" evidence="5">
    <location>
        <begin position="6"/>
        <end position="26"/>
    </location>
</feature>
<reference evidence="8 9" key="3">
    <citation type="submission" date="2021-02" db="EMBL/GenBank/DDBJ databases">
        <authorList>
            <person name="Merkel A.Y."/>
        </authorList>
    </citation>
    <scope>NUCLEOTIDE SEQUENCE [LARGE SCALE GENOMIC DNA]</scope>
    <source>
        <strain evidence="8 9">T05b</strain>
    </source>
</reference>
<keyword evidence="5" id="KW-0813">Transport</keyword>
<evidence type="ECO:0000256" key="4">
    <source>
        <dbReference type="ARBA" id="ARBA00023136"/>
    </source>
</evidence>
<proteinExistence type="inferred from homology"/>
<name>A0ABS2WPF4_9BACT</name>
<comment type="subcellular location">
    <subcellularLocation>
        <location evidence="5">Cell membrane</location>
        <topology evidence="5">Multi-pass membrane protein</topology>
    </subcellularLocation>
    <subcellularLocation>
        <location evidence="1">Endomembrane system</location>
        <topology evidence="1">Multi-pass membrane protein</topology>
    </subcellularLocation>
    <subcellularLocation>
        <location evidence="6">Membrane</location>
        <topology evidence="6">Multi-pass membrane protein</topology>
    </subcellularLocation>
</comment>
<feature type="transmembrane region" description="Helical" evidence="5">
    <location>
        <begin position="130"/>
        <end position="150"/>
    </location>
</feature>
<evidence type="ECO:0000256" key="2">
    <source>
        <dbReference type="ARBA" id="ARBA00022692"/>
    </source>
</evidence>
<feature type="transmembrane region" description="Helical" evidence="5">
    <location>
        <begin position="241"/>
        <end position="261"/>
    </location>
</feature>
<organism evidence="8 9">
    <name type="scientific">Sulfurospirillum tamanense</name>
    <dbReference type="NCBI Taxonomy" id="2813362"/>
    <lineage>
        <taxon>Bacteria</taxon>
        <taxon>Pseudomonadati</taxon>
        <taxon>Campylobacterota</taxon>
        <taxon>Epsilonproteobacteria</taxon>
        <taxon>Campylobacterales</taxon>
        <taxon>Sulfurospirillaceae</taxon>
        <taxon>Sulfurospirillum</taxon>
    </lineage>
</organism>
<keyword evidence="5" id="KW-1003">Cell membrane</keyword>
<keyword evidence="5" id="KW-1278">Translocase</keyword>
<feature type="transmembrane region" description="Helical" evidence="5">
    <location>
        <begin position="38"/>
        <end position="60"/>
    </location>
</feature>
<feature type="domain" description="NADH:quinone oxidoreductase/Mrp antiporter transmembrane" evidence="7">
    <location>
        <begin position="127"/>
        <end position="425"/>
    </location>
</feature>
<evidence type="ECO:0000259" key="7">
    <source>
        <dbReference type="Pfam" id="PF00361"/>
    </source>
</evidence>
<comment type="similarity">
    <text evidence="5">Belongs to the complex I subunit 2 family.</text>
</comment>
<feature type="transmembrane region" description="Helical" evidence="5">
    <location>
        <begin position="303"/>
        <end position="321"/>
    </location>
</feature>
<evidence type="ECO:0000256" key="1">
    <source>
        <dbReference type="ARBA" id="ARBA00004127"/>
    </source>
</evidence>
<dbReference type="EMBL" id="JAFHKK010000002">
    <property type="protein sequence ID" value="MBN2963520.1"/>
    <property type="molecule type" value="Genomic_DNA"/>
</dbReference>
<reference evidence="8 9" key="1">
    <citation type="submission" date="2021-02" db="EMBL/GenBank/DDBJ databases">
        <title>Sulfurospirillum tamanensis sp. nov.</title>
        <authorList>
            <person name="Frolova A."/>
            <person name="Merkel A."/>
            <person name="Slobodkin A."/>
        </authorList>
    </citation>
    <scope>NUCLEOTIDE SEQUENCE [LARGE SCALE GENOMIC DNA]</scope>
    <source>
        <strain evidence="8 9">T05b</strain>
    </source>
</reference>
<evidence type="ECO:0000256" key="6">
    <source>
        <dbReference type="RuleBase" id="RU000320"/>
    </source>
</evidence>
<comment type="subunit">
    <text evidence="5">NDH-1 is composed of 14 different subunits. Subunits NuoA, H, J, K, L, M, N constitute the membrane sector of the complex.</text>
</comment>
<dbReference type="EC" id="7.1.1.-" evidence="5"/>
<evidence type="ECO:0000313" key="9">
    <source>
        <dbReference type="Proteomes" id="UP000703590"/>
    </source>
</evidence>
<keyword evidence="5" id="KW-0520">NAD</keyword>
<feature type="transmembrane region" description="Helical" evidence="5">
    <location>
        <begin position="333"/>
        <end position="355"/>
    </location>
</feature>
<dbReference type="Proteomes" id="UP000703590">
    <property type="component" value="Unassembled WGS sequence"/>
</dbReference>